<dbReference type="InterPro" id="IPR049326">
    <property type="entry name" value="Rhodopsin_dom_fungi"/>
</dbReference>
<proteinExistence type="inferred from homology"/>
<feature type="transmembrane region" description="Helical" evidence="7">
    <location>
        <begin position="110"/>
        <end position="131"/>
    </location>
</feature>
<sequence>MSLPSNVRFEAASGIVCACLILVRCAYRLLFPCRFHKSCHRQWRPEDAYMTFALIPLAVRTVSIALCFTLNPPQSSAPVTAEEAAALGRSVDQLTHDRIVARKLLIPSRLSYALFLWTLKLSLLAFYSRFVGHLDWGRATIRTLWWTIVLSYIVVMLATLLECRPKCSKGLINLLTMASFNMVTDIALIILPFPMLRHIRLTLLKKIQLIVLFGVGAVVVVITITRIPLTLIQSVSQSARTMWASTEMLCACFVTNAAFYYKTLRDLRHHHQDQNANRPRAERLRLQSLPSSAAAAAAGAVSLTAPEPAKSPLHIFEDRVVGNKDDIDDIEAPAHPDDRFVFPKAARKP</sequence>
<comment type="subcellular location">
    <subcellularLocation>
        <location evidence="1">Membrane</location>
        <topology evidence="1">Multi-pass membrane protein</topology>
    </subcellularLocation>
</comment>
<dbReference type="PANTHER" id="PTHR33048">
    <property type="entry name" value="PTH11-LIKE INTEGRAL MEMBRANE PROTEIN (AFU_ORTHOLOGUE AFUA_5G11245)"/>
    <property type="match status" value="1"/>
</dbReference>
<reference evidence="10" key="1">
    <citation type="journal article" date="2014" name="Genome Announc.">
        <title>Genome sequence and annotation of Acremonium chrysogenum, producer of the beta-lactam antibiotic cephalosporin C.</title>
        <authorList>
            <person name="Terfehr D."/>
            <person name="Dahlmann T.A."/>
            <person name="Specht T."/>
            <person name="Zadra I."/>
            <person name="Kuernsteiner H."/>
            <person name="Kueck U."/>
        </authorList>
    </citation>
    <scope>NUCLEOTIDE SEQUENCE [LARGE SCALE GENOMIC DNA]</scope>
    <source>
        <strain evidence="10">ATCC 11550 / CBS 779.69 / DSM 880 / IAM 14645 / JCM 23072 / IMI 49137</strain>
    </source>
</reference>
<name>A0A086T1W0_HAPC1</name>
<feature type="domain" description="Rhodopsin" evidence="8">
    <location>
        <begin position="39"/>
        <end position="252"/>
    </location>
</feature>
<keyword evidence="4 7" id="KW-0472">Membrane</keyword>
<dbReference type="HOGENOM" id="CLU_069442_0_0_1"/>
<protein>
    <recommendedName>
        <fullName evidence="8">Rhodopsin domain-containing protein</fullName>
    </recommendedName>
</protein>
<dbReference type="GO" id="GO:0016020">
    <property type="term" value="C:membrane"/>
    <property type="evidence" value="ECO:0007669"/>
    <property type="project" value="UniProtKB-SubCell"/>
</dbReference>
<feature type="transmembrane region" description="Helical" evidence="7">
    <location>
        <begin position="241"/>
        <end position="261"/>
    </location>
</feature>
<evidence type="ECO:0000259" key="8">
    <source>
        <dbReference type="Pfam" id="PF20684"/>
    </source>
</evidence>
<feature type="compositionally biased region" description="Basic and acidic residues" evidence="6">
    <location>
        <begin position="332"/>
        <end position="341"/>
    </location>
</feature>
<organism evidence="9 10">
    <name type="scientific">Hapsidospora chrysogenum (strain ATCC 11550 / CBS 779.69 / DSM 880 / IAM 14645 / JCM 23072 / IMI 49137)</name>
    <name type="common">Acremonium chrysogenum</name>
    <dbReference type="NCBI Taxonomy" id="857340"/>
    <lineage>
        <taxon>Eukaryota</taxon>
        <taxon>Fungi</taxon>
        <taxon>Dikarya</taxon>
        <taxon>Ascomycota</taxon>
        <taxon>Pezizomycotina</taxon>
        <taxon>Sordariomycetes</taxon>
        <taxon>Hypocreomycetidae</taxon>
        <taxon>Hypocreales</taxon>
        <taxon>Bionectriaceae</taxon>
        <taxon>Hapsidospora</taxon>
    </lineage>
</organism>
<dbReference type="InterPro" id="IPR052337">
    <property type="entry name" value="SAT4-like"/>
</dbReference>
<evidence type="ECO:0000313" key="9">
    <source>
        <dbReference type="EMBL" id="KFH43342.1"/>
    </source>
</evidence>
<evidence type="ECO:0000256" key="2">
    <source>
        <dbReference type="ARBA" id="ARBA00022692"/>
    </source>
</evidence>
<dbReference type="EMBL" id="JPKY01000071">
    <property type="protein sequence ID" value="KFH43342.1"/>
    <property type="molecule type" value="Genomic_DNA"/>
</dbReference>
<gene>
    <name evidence="9" type="ORF">ACRE_059100</name>
</gene>
<keyword evidence="10" id="KW-1185">Reference proteome</keyword>
<evidence type="ECO:0000256" key="1">
    <source>
        <dbReference type="ARBA" id="ARBA00004141"/>
    </source>
</evidence>
<evidence type="ECO:0000256" key="4">
    <source>
        <dbReference type="ARBA" id="ARBA00023136"/>
    </source>
</evidence>
<keyword evidence="2 7" id="KW-0812">Transmembrane</keyword>
<evidence type="ECO:0000256" key="6">
    <source>
        <dbReference type="SAM" id="MobiDB-lite"/>
    </source>
</evidence>
<keyword evidence="3 7" id="KW-1133">Transmembrane helix</keyword>
<dbReference type="OrthoDB" id="2988756at2759"/>
<evidence type="ECO:0000256" key="5">
    <source>
        <dbReference type="ARBA" id="ARBA00038359"/>
    </source>
</evidence>
<comment type="similarity">
    <text evidence="5">Belongs to the SAT4 family.</text>
</comment>
<comment type="caution">
    <text evidence="9">The sequence shown here is derived from an EMBL/GenBank/DDBJ whole genome shotgun (WGS) entry which is preliminary data.</text>
</comment>
<feature type="transmembrane region" description="Helical" evidence="7">
    <location>
        <begin position="52"/>
        <end position="71"/>
    </location>
</feature>
<dbReference type="Proteomes" id="UP000029964">
    <property type="component" value="Unassembled WGS sequence"/>
</dbReference>
<dbReference type="Pfam" id="PF20684">
    <property type="entry name" value="Fung_rhodopsin"/>
    <property type="match status" value="1"/>
</dbReference>
<feature type="transmembrane region" description="Helical" evidence="7">
    <location>
        <begin position="173"/>
        <end position="195"/>
    </location>
</feature>
<dbReference type="PANTHER" id="PTHR33048:SF19">
    <property type="entry name" value="MEMBRANE PROTEIN PTH11-LIKE, PUTATIVE (AFU_ORTHOLOGUE AFUA_1G14080)-RELATED"/>
    <property type="match status" value="1"/>
</dbReference>
<feature type="transmembrane region" description="Helical" evidence="7">
    <location>
        <begin position="12"/>
        <end position="31"/>
    </location>
</feature>
<feature type="transmembrane region" description="Helical" evidence="7">
    <location>
        <begin position="207"/>
        <end position="229"/>
    </location>
</feature>
<feature type="transmembrane region" description="Helical" evidence="7">
    <location>
        <begin position="143"/>
        <end position="161"/>
    </location>
</feature>
<dbReference type="AlphaFoldDB" id="A0A086T1W0"/>
<feature type="region of interest" description="Disordered" evidence="6">
    <location>
        <begin position="327"/>
        <end position="349"/>
    </location>
</feature>
<accession>A0A086T1W0</accession>
<evidence type="ECO:0000313" key="10">
    <source>
        <dbReference type="Proteomes" id="UP000029964"/>
    </source>
</evidence>
<evidence type="ECO:0000256" key="3">
    <source>
        <dbReference type="ARBA" id="ARBA00022989"/>
    </source>
</evidence>
<evidence type="ECO:0000256" key="7">
    <source>
        <dbReference type="SAM" id="Phobius"/>
    </source>
</evidence>